<gene>
    <name evidence="1" type="ORF">COLO4_33444</name>
</gene>
<accession>A0A1R3GTD0</accession>
<comment type="caution">
    <text evidence="1">The sequence shown here is derived from an EMBL/GenBank/DDBJ whole genome shotgun (WGS) entry which is preliminary data.</text>
</comment>
<evidence type="ECO:0000313" key="1">
    <source>
        <dbReference type="EMBL" id="OMO61374.1"/>
    </source>
</evidence>
<evidence type="ECO:0008006" key="3">
    <source>
        <dbReference type="Google" id="ProtNLM"/>
    </source>
</evidence>
<sequence length="176" mass="20452">MTDGGVQTRIQKDVTTLQKEIQRIDFAIEQSLEQLRNEFKTSIDAVGAEMRQRFSQVMLKLGTSSSSQIHETPINASTSRTVESGQQGITDTKPFTKHSKLHCPRFNGEDFLGWRLKIEQFFEAEETEANNKVRIAMMHFEGRPLQWHQRFMRDKHDLQELTLLMITMRNLKPCLV</sequence>
<protein>
    <recommendedName>
        <fullName evidence="3">Retrotransposon gag protein</fullName>
    </recommendedName>
</protein>
<dbReference type="AlphaFoldDB" id="A0A1R3GTD0"/>
<evidence type="ECO:0000313" key="2">
    <source>
        <dbReference type="Proteomes" id="UP000187203"/>
    </source>
</evidence>
<dbReference type="Proteomes" id="UP000187203">
    <property type="component" value="Unassembled WGS sequence"/>
</dbReference>
<name>A0A1R3GTD0_9ROSI</name>
<dbReference type="EMBL" id="AWUE01021673">
    <property type="protein sequence ID" value="OMO61374.1"/>
    <property type="molecule type" value="Genomic_DNA"/>
</dbReference>
<dbReference type="OrthoDB" id="1002571at2759"/>
<keyword evidence="2" id="KW-1185">Reference proteome</keyword>
<organism evidence="1 2">
    <name type="scientific">Corchorus olitorius</name>
    <dbReference type="NCBI Taxonomy" id="93759"/>
    <lineage>
        <taxon>Eukaryota</taxon>
        <taxon>Viridiplantae</taxon>
        <taxon>Streptophyta</taxon>
        <taxon>Embryophyta</taxon>
        <taxon>Tracheophyta</taxon>
        <taxon>Spermatophyta</taxon>
        <taxon>Magnoliopsida</taxon>
        <taxon>eudicotyledons</taxon>
        <taxon>Gunneridae</taxon>
        <taxon>Pentapetalae</taxon>
        <taxon>rosids</taxon>
        <taxon>malvids</taxon>
        <taxon>Malvales</taxon>
        <taxon>Malvaceae</taxon>
        <taxon>Grewioideae</taxon>
        <taxon>Apeibeae</taxon>
        <taxon>Corchorus</taxon>
    </lineage>
</organism>
<reference evidence="2" key="1">
    <citation type="submission" date="2013-09" db="EMBL/GenBank/DDBJ databases">
        <title>Corchorus olitorius genome sequencing.</title>
        <authorList>
            <person name="Alam M."/>
            <person name="Haque M.S."/>
            <person name="Islam M.S."/>
            <person name="Emdad E.M."/>
            <person name="Islam M.M."/>
            <person name="Ahmed B."/>
            <person name="Halim A."/>
            <person name="Hossen Q.M.M."/>
            <person name="Hossain M.Z."/>
            <person name="Ahmed R."/>
            <person name="Khan M.M."/>
            <person name="Islam R."/>
            <person name="Rashid M.M."/>
            <person name="Khan S.A."/>
            <person name="Rahman M.S."/>
            <person name="Alam M."/>
            <person name="Yahiya A.S."/>
            <person name="Khan M.S."/>
            <person name="Azam M.S."/>
            <person name="Haque T."/>
            <person name="Lashkar M.Z.H."/>
            <person name="Akhand A.I."/>
            <person name="Morshed G."/>
            <person name="Roy S."/>
            <person name="Uddin K.S."/>
            <person name="Rabeya T."/>
            <person name="Hossain A.S."/>
            <person name="Chowdhury A."/>
            <person name="Snigdha A.R."/>
            <person name="Mortoza M.S."/>
            <person name="Matin S.A."/>
            <person name="Hoque S.M.E."/>
            <person name="Islam M.K."/>
            <person name="Roy D.K."/>
            <person name="Haider R."/>
            <person name="Moosa M.M."/>
            <person name="Elias S.M."/>
            <person name="Hasan A.M."/>
            <person name="Jahan S."/>
            <person name="Shafiuddin M."/>
            <person name="Mahmood N."/>
            <person name="Shommy N.S."/>
        </authorList>
    </citation>
    <scope>NUCLEOTIDE SEQUENCE [LARGE SCALE GENOMIC DNA]</scope>
    <source>
        <strain evidence="2">cv. O-4</strain>
    </source>
</reference>
<proteinExistence type="predicted"/>